<feature type="compositionally biased region" description="Polar residues" evidence="8">
    <location>
        <begin position="36"/>
        <end position="51"/>
    </location>
</feature>
<feature type="binding site" evidence="7">
    <location>
        <position position="218"/>
    </location>
    <ligand>
        <name>Zn(2+)</name>
        <dbReference type="ChEBI" id="CHEBI:29105"/>
    </ligand>
</feature>
<evidence type="ECO:0000256" key="8">
    <source>
        <dbReference type="SAM" id="MobiDB-lite"/>
    </source>
</evidence>
<feature type="region of interest" description="Disordered" evidence="8">
    <location>
        <begin position="399"/>
        <end position="431"/>
    </location>
</feature>
<dbReference type="Pfam" id="PF00569">
    <property type="entry name" value="ZZ"/>
    <property type="match status" value="1"/>
</dbReference>
<evidence type="ECO:0000256" key="2">
    <source>
        <dbReference type="ARBA" id="ARBA00022679"/>
    </source>
</evidence>
<keyword evidence="4" id="KW-0863">Zinc-finger</keyword>
<dbReference type="InterPro" id="IPR026590">
    <property type="entry name" value="Ssirtuin_cat_dom"/>
</dbReference>
<dbReference type="PANTHER" id="PTHR11085:SF9">
    <property type="entry name" value="NAD-DEPENDENT PROTEIN DEACETYLASE SIRTUIN-1"/>
    <property type="match status" value="1"/>
</dbReference>
<keyword evidence="6" id="KW-0520">NAD</keyword>
<dbReference type="InterPro" id="IPR000433">
    <property type="entry name" value="Znf_ZZ"/>
</dbReference>
<feature type="binding site" evidence="7">
    <location>
        <position position="221"/>
    </location>
    <ligand>
        <name>Zn(2+)</name>
        <dbReference type="ChEBI" id="CHEBI:29105"/>
    </ligand>
</feature>
<dbReference type="InterPro" id="IPR003000">
    <property type="entry name" value="Sirtuin"/>
</dbReference>
<keyword evidence="2" id="KW-0808">Transferase</keyword>
<dbReference type="CDD" id="cd02249">
    <property type="entry name" value="ZZ"/>
    <property type="match status" value="1"/>
</dbReference>
<evidence type="ECO:0000259" key="9">
    <source>
        <dbReference type="PROSITE" id="PS50305"/>
    </source>
</evidence>
<dbReference type="SMART" id="SM00291">
    <property type="entry name" value="ZnF_ZZ"/>
    <property type="match status" value="1"/>
</dbReference>
<dbReference type="Gene3D" id="3.40.50.1220">
    <property type="entry name" value="TPP-binding domain"/>
    <property type="match status" value="1"/>
</dbReference>
<accession>A0A7S3PZS5</accession>
<dbReference type="Pfam" id="PF02146">
    <property type="entry name" value="SIR2"/>
    <property type="match status" value="1"/>
</dbReference>
<dbReference type="InterPro" id="IPR029035">
    <property type="entry name" value="DHS-like_NAD/FAD-binding_dom"/>
</dbReference>
<dbReference type="Gene3D" id="3.30.1600.10">
    <property type="entry name" value="SIR2/SIRT2 'Small Domain"/>
    <property type="match status" value="1"/>
</dbReference>
<dbReference type="GO" id="GO:0005634">
    <property type="term" value="C:nucleus"/>
    <property type="evidence" value="ECO:0007669"/>
    <property type="project" value="TreeGrafter"/>
</dbReference>
<evidence type="ECO:0000256" key="7">
    <source>
        <dbReference type="PROSITE-ProRule" id="PRU00236"/>
    </source>
</evidence>
<feature type="binding site" evidence="7">
    <location>
        <position position="242"/>
    </location>
    <ligand>
        <name>Zn(2+)</name>
        <dbReference type="ChEBI" id="CHEBI:29105"/>
    </ligand>
</feature>
<dbReference type="AlphaFoldDB" id="A0A7S3PZS5"/>
<comment type="cofactor">
    <cofactor evidence="1">
        <name>Zn(2+)</name>
        <dbReference type="ChEBI" id="CHEBI:29105"/>
    </cofactor>
</comment>
<keyword evidence="5 7" id="KW-0862">Zinc</keyword>
<proteinExistence type="predicted"/>
<evidence type="ECO:0000256" key="5">
    <source>
        <dbReference type="ARBA" id="ARBA00022833"/>
    </source>
</evidence>
<evidence type="ECO:0000256" key="3">
    <source>
        <dbReference type="ARBA" id="ARBA00022723"/>
    </source>
</evidence>
<evidence type="ECO:0000313" key="10">
    <source>
        <dbReference type="EMBL" id="CAE0460978.1"/>
    </source>
</evidence>
<sequence length="541" mass="60826">MESGLTFQGVNRTSTSVNTSVHRTTSMQHTERIKDTITTGNATSTKFSSKGPSKRSLKSQLAQPPYHIFNDDKLSSLSEKTFQEGIKNVAHLLHKRKKIIVLCGAGISVSCGIPDFRSKGGIYDMIDTNDLGLSTPEEIFHFEVFQDDPRPFYKFAGKMLYPNRPHEPSPSHKFLALLEEKKMLLRVYTQNIDGLEEKAGISPKKIVYAHGSLHVSTCLKCGTKVDTEELRDEVLKGNVPYCKKVVGKRRRRGEKTKRTIEIDGNVQVNGNENVEYEPVLCEGVMKPNITFFGEALVDRVRRCLEADQAKADAVIVIGTSLSVAPISKVIKYLRPSIPRILINRAVVIPKHTSGEDEDNDDEDGIDHRDGYLFDAILLGFCDEVTKAVAYVMENNDEGGRKKQKIEASKEKQEPSKNKRRKKIAQASETEKKPFPFQSDDCKALCNDAKTLEAIGPSKNCLLNHPIDRILLFPGAKLEAQKDDDDDVTVYHEVVHCDECHDVIKDIIMKCLNCFDFDLCKKCHKKTASKHFEGKHKFISEK</sequence>
<keyword evidence="3 7" id="KW-0479">Metal-binding</keyword>
<name>A0A7S3PZS5_9STRA</name>
<dbReference type="SUPFAM" id="SSF52467">
    <property type="entry name" value="DHS-like NAD/FAD-binding domain"/>
    <property type="match status" value="1"/>
</dbReference>
<dbReference type="GO" id="GO:0070403">
    <property type="term" value="F:NAD+ binding"/>
    <property type="evidence" value="ECO:0007669"/>
    <property type="project" value="InterPro"/>
</dbReference>
<gene>
    <name evidence="10" type="ORF">CDEB00056_LOCUS5819</name>
</gene>
<dbReference type="PANTHER" id="PTHR11085">
    <property type="entry name" value="NAD-DEPENDENT PROTEIN DEACYLASE SIRTUIN-5, MITOCHONDRIAL-RELATED"/>
    <property type="match status" value="1"/>
</dbReference>
<feature type="compositionally biased region" description="Basic and acidic residues" evidence="8">
    <location>
        <begin position="399"/>
        <end position="416"/>
    </location>
</feature>
<evidence type="ECO:0000256" key="1">
    <source>
        <dbReference type="ARBA" id="ARBA00001947"/>
    </source>
</evidence>
<organism evidence="10">
    <name type="scientific">Chaetoceros debilis</name>
    <dbReference type="NCBI Taxonomy" id="122233"/>
    <lineage>
        <taxon>Eukaryota</taxon>
        <taxon>Sar</taxon>
        <taxon>Stramenopiles</taxon>
        <taxon>Ochrophyta</taxon>
        <taxon>Bacillariophyta</taxon>
        <taxon>Coscinodiscophyceae</taxon>
        <taxon>Chaetocerotophycidae</taxon>
        <taxon>Chaetocerotales</taxon>
        <taxon>Chaetocerotaceae</taxon>
        <taxon>Chaetoceros</taxon>
    </lineage>
</organism>
<evidence type="ECO:0000256" key="4">
    <source>
        <dbReference type="ARBA" id="ARBA00022771"/>
    </source>
</evidence>
<dbReference type="EMBL" id="HBIO01007721">
    <property type="protein sequence ID" value="CAE0460978.1"/>
    <property type="molecule type" value="Transcribed_RNA"/>
</dbReference>
<dbReference type="SUPFAM" id="SSF57850">
    <property type="entry name" value="RING/U-box"/>
    <property type="match status" value="1"/>
</dbReference>
<feature type="domain" description="Deacetylase sirtuin-type" evidence="9">
    <location>
        <begin position="79"/>
        <end position="398"/>
    </location>
</feature>
<evidence type="ECO:0000256" key="6">
    <source>
        <dbReference type="ARBA" id="ARBA00023027"/>
    </source>
</evidence>
<feature type="region of interest" description="Disordered" evidence="8">
    <location>
        <begin position="1"/>
        <end position="61"/>
    </location>
</feature>
<dbReference type="GO" id="GO:0008270">
    <property type="term" value="F:zinc ion binding"/>
    <property type="evidence" value="ECO:0007669"/>
    <property type="project" value="UniProtKB-KW"/>
</dbReference>
<dbReference type="Gene3D" id="3.30.60.90">
    <property type="match status" value="1"/>
</dbReference>
<dbReference type="InterPro" id="IPR050134">
    <property type="entry name" value="NAD-dep_sirtuin_deacylases"/>
</dbReference>
<dbReference type="GO" id="GO:0017136">
    <property type="term" value="F:histone deacetylase activity, NAD-dependent"/>
    <property type="evidence" value="ECO:0007669"/>
    <property type="project" value="TreeGrafter"/>
</dbReference>
<dbReference type="InterPro" id="IPR026591">
    <property type="entry name" value="Sirtuin_cat_small_dom_sf"/>
</dbReference>
<dbReference type="PROSITE" id="PS50305">
    <property type="entry name" value="SIRTUIN"/>
    <property type="match status" value="1"/>
</dbReference>
<feature type="binding site" evidence="7">
    <location>
        <position position="281"/>
    </location>
    <ligand>
        <name>Zn(2+)</name>
        <dbReference type="ChEBI" id="CHEBI:29105"/>
    </ligand>
</feature>
<dbReference type="InterPro" id="IPR043145">
    <property type="entry name" value="Znf_ZZ_sf"/>
</dbReference>
<feature type="active site" description="Proton acceptor" evidence="7">
    <location>
        <position position="210"/>
    </location>
</feature>
<protein>
    <recommendedName>
        <fullName evidence="9">Deacetylase sirtuin-type domain-containing protein</fullName>
    </recommendedName>
</protein>
<feature type="compositionally biased region" description="Polar residues" evidence="8">
    <location>
        <begin position="1"/>
        <end position="28"/>
    </location>
</feature>
<reference evidence="10" key="1">
    <citation type="submission" date="2021-01" db="EMBL/GenBank/DDBJ databases">
        <authorList>
            <person name="Corre E."/>
            <person name="Pelletier E."/>
            <person name="Niang G."/>
            <person name="Scheremetjew M."/>
            <person name="Finn R."/>
            <person name="Kale V."/>
            <person name="Holt S."/>
            <person name="Cochrane G."/>
            <person name="Meng A."/>
            <person name="Brown T."/>
            <person name="Cohen L."/>
        </authorList>
    </citation>
    <scope>NUCLEOTIDE SEQUENCE</scope>
    <source>
        <strain evidence="10">MM31A-1</strain>
    </source>
</reference>